<dbReference type="SMART" id="SM00382">
    <property type="entry name" value="AAA"/>
    <property type="match status" value="2"/>
</dbReference>
<dbReference type="GO" id="GO:0090374">
    <property type="term" value="P:oligopeptide export from mitochondrion"/>
    <property type="evidence" value="ECO:0007669"/>
    <property type="project" value="TreeGrafter"/>
</dbReference>
<dbReference type="CDD" id="cd03249">
    <property type="entry name" value="ABC_MTABC3_MDL1_MDL2"/>
    <property type="match status" value="1"/>
</dbReference>
<dbReference type="Pfam" id="PF00664">
    <property type="entry name" value="ABC_membrane"/>
    <property type="match status" value="2"/>
</dbReference>
<protein>
    <submittedName>
        <fullName evidence="15">Uncharacterized protein</fullName>
    </submittedName>
</protein>
<proteinExistence type="inferred from homology"/>
<evidence type="ECO:0000259" key="13">
    <source>
        <dbReference type="PROSITE" id="PS50893"/>
    </source>
</evidence>
<feature type="domain" description="ABC transporter" evidence="13">
    <location>
        <begin position="378"/>
        <end position="623"/>
    </location>
</feature>
<feature type="transmembrane region" description="Helical" evidence="12">
    <location>
        <begin position="740"/>
        <end position="767"/>
    </location>
</feature>
<dbReference type="InterPro" id="IPR017871">
    <property type="entry name" value="ABC_transporter-like_CS"/>
</dbReference>
<feature type="transmembrane region" description="Helical" evidence="12">
    <location>
        <begin position="919"/>
        <end position="948"/>
    </location>
</feature>
<evidence type="ECO:0000256" key="12">
    <source>
        <dbReference type="SAM" id="Phobius"/>
    </source>
</evidence>
<dbReference type="CDD" id="cd18577">
    <property type="entry name" value="ABC_6TM_Pgp_ABCB1_D1_like"/>
    <property type="match status" value="1"/>
</dbReference>
<evidence type="ECO:0000256" key="11">
    <source>
        <dbReference type="ARBA" id="ARBA00023180"/>
    </source>
</evidence>
<evidence type="ECO:0000256" key="10">
    <source>
        <dbReference type="ARBA" id="ARBA00023136"/>
    </source>
</evidence>
<evidence type="ECO:0000256" key="5">
    <source>
        <dbReference type="ARBA" id="ARBA00022692"/>
    </source>
</evidence>
<evidence type="ECO:0000256" key="8">
    <source>
        <dbReference type="ARBA" id="ARBA00022840"/>
    </source>
</evidence>
<dbReference type="PANTHER" id="PTHR43394">
    <property type="entry name" value="ATP-DEPENDENT PERMEASE MDL1, MITOCHONDRIAL"/>
    <property type="match status" value="1"/>
</dbReference>
<evidence type="ECO:0000259" key="14">
    <source>
        <dbReference type="PROSITE" id="PS50929"/>
    </source>
</evidence>
<dbReference type="InterPro" id="IPR011527">
    <property type="entry name" value="ABC1_TM_dom"/>
</dbReference>
<accession>A0AAN8ENS8</accession>
<dbReference type="GO" id="GO:0005743">
    <property type="term" value="C:mitochondrial inner membrane"/>
    <property type="evidence" value="ECO:0007669"/>
    <property type="project" value="TreeGrafter"/>
</dbReference>
<dbReference type="GO" id="GO:0016887">
    <property type="term" value="F:ATP hydrolysis activity"/>
    <property type="evidence" value="ECO:0007669"/>
    <property type="project" value="InterPro"/>
</dbReference>
<dbReference type="SUPFAM" id="SSF52540">
    <property type="entry name" value="P-loop containing nucleoside triphosphate hydrolases"/>
    <property type="match status" value="2"/>
</dbReference>
<feature type="transmembrane region" description="Helical" evidence="12">
    <location>
        <begin position="279"/>
        <end position="300"/>
    </location>
</feature>
<dbReference type="InterPro" id="IPR036640">
    <property type="entry name" value="ABC1_TM_sf"/>
</dbReference>
<dbReference type="SUPFAM" id="SSF90123">
    <property type="entry name" value="ABC transporter transmembrane region"/>
    <property type="match status" value="2"/>
</dbReference>
<dbReference type="Pfam" id="PF00005">
    <property type="entry name" value="ABC_tran"/>
    <property type="match status" value="2"/>
</dbReference>
<comment type="caution">
    <text evidence="15">The sequence shown here is derived from an EMBL/GenBank/DDBJ whole genome shotgun (WGS) entry which is preliminary data.</text>
</comment>
<comment type="similarity">
    <text evidence="3">Belongs to the ABC transporter superfamily. ABCB family. Multidrug resistance exporter (TC 3.A.1.201) subfamily.</text>
</comment>
<dbReference type="InterPro" id="IPR003593">
    <property type="entry name" value="AAA+_ATPase"/>
</dbReference>
<dbReference type="InterPro" id="IPR039421">
    <property type="entry name" value="Type_1_exporter"/>
</dbReference>
<feature type="transmembrane region" description="Helical" evidence="12">
    <location>
        <begin position="814"/>
        <end position="837"/>
    </location>
</feature>
<keyword evidence="4" id="KW-0813">Transport</keyword>
<dbReference type="InterPro" id="IPR027417">
    <property type="entry name" value="P-loop_NTPase"/>
</dbReference>
<dbReference type="EMBL" id="JAKLMC020000023">
    <property type="protein sequence ID" value="KAK5950866.1"/>
    <property type="molecule type" value="Genomic_DNA"/>
</dbReference>
<feature type="domain" description="ABC transmembrane type-1" evidence="14">
    <location>
        <begin position="54"/>
        <end position="343"/>
    </location>
</feature>
<dbReference type="PROSITE" id="PS00211">
    <property type="entry name" value="ABC_TRANSPORTER_1"/>
    <property type="match status" value="2"/>
</dbReference>
<evidence type="ECO:0000256" key="7">
    <source>
        <dbReference type="ARBA" id="ARBA00022741"/>
    </source>
</evidence>
<feature type="transmembrane region" description="Helical" evidence="12">
    <location>
        <begin position="843"/>
        <end position="865"/>
    </location>
</feature>
<dbReference type="CDD" id="cd18578">
    <property type="entry name" value="ABC_6TM_Pgp_ABCB1_D2_like"/>
    <property type="match status" value="1"/>
</dbReference>
<feature type="transmembrane region" description="Helical" evidence="12">
    <location>
        <begin position="99"/>
        <end position="124"/>
    </location>
</feature>
<evidence type="ECO:0000256" key="2">
    <source>
        <dbReference type="ARBA" id="ARBA00004308"/>
    </source>
</evidence>
<dbReference type="PANTHER" id="PTHR43394:SF11">
    <property type="entry name" value="ATP-BINDING CASSETTE TRANSPORTER"/>
    <property type="match status" value="1"/>
</dbReference>
<dbReference type="PROSITE" id="PS50929">
    <property type="entry name" value="ABC_TM1F"/>
    <property type="match status" value="2"/>
</dbReference>
<dbReference type="Gene3D" id="1.20.1560.10">
    <property type="entry name" value="ABC transporter type 1, transmembrane domain"/>
    <property type="match status" value="1"/>
</dbReference>
<dbReference type="InterPro" id="IPR003439">
    <property type="entry name" value="ABC_transporter-like_ATP-bd"/>
</dbReference>
<dbReference type="FunFam" id="1.20.1560.10:FF:000057">
    <property type="entry name" value="ABC multidrug transporter SitT"/>
    <property type="match status" value="1"/>
</dbReference>
<keyword evidence="6" id="KW-0677">Repeat</keyword>
<evidence type="ECO:0000256" key="9">
    <source>
        <dbReference type="ARBA" id="ARBA00022989"/>
    </source>
</evidence>
<keyword evidence="7" id="KW-0547">Nucleotide-binding</keyword>
<feature type="transmembrane region" description="Helical" evidence="12">
    <location>
        <begin position="960"/>
        <end position="979"/>
    </location>
</feature>
<dbReference type="GO" id="GO:0015421">
    <property type="term" value="F:ABC-type oligopeptide transporter activity"/>
    <property type="evidence" value="ECO:0007669"/>
    <property type="project" value="TreeGrafter"/>
</dbReference>
<keyword evidence="5 12" id="KW-0812">Transmembrane</keyword>
<feature type="domain" description="ABC transmembrane type-1" evidence="14">
    <location>
        <begin position="700"/>
        <end position="987"/>
    </location>
</feature>
<keyword evidence="11" id="KW-0325">Glycoprotein</keyword>
<dbReference type="AlphaFoldDB" id="A0AAN8ENS8"/>
<keyword evidence="8" id="KW-0067">ATP-binding</keyword>
<evidence type="ECO:0000256" key="4">
    <source>
        <dbReference type="ARBA" id="ARBA00022448"/>
    </source>
</evidence>
<keyword evidence="16" id="KW-1185">Reference proteome</keyword>
<organism evidence="15 16">
    <name type="scientific">Knufia fluminis</name>
    <dbReference type="NCBI Taxonomy" id="191047"/>
    <lineage>
        <taxon>Eukaryota</taxon>
        <taxon>Fungi</taxon>
        <taxon>Dikarya</taxon>
        <taxon>Ascomycota</taxon>
        <taxon>Pezizomycotina</taxon>
        <taxon>Eurotiomycetes</taxon>
        <taxon>Chaetothyriomycetidae</taxon>
        <taxon>Chaetothyriales</taxon>
        <taxon>Trichomeriaceae</taxon>
        <taxon>Knufia</taxon>
    </lineage>
</organism>
<reference evidence="15 16" key="1">
    <citation type="submission" date="2022-12" db="EMBL/GenBank/DDBJ databases">
        <title>Genomic features and morphological characterization of a novel Knufia sp. strain isolated from spacecraft assembly facility.</title>
        <authorList>
            <person name="Teixeira M."/>
            <person name="Chander A.M."/>
            <person name="Stajich J.E."/>
            <person name="Venkateswaran K."/>
        </authorList>
    </citation>
    <scope>NUCLEOTIDE SEQUENCE [LARGE SCALE GENOMIC DNA]</scope>
    <source>
        <strain evidence="15 16">FJI-L2-BK-P2</strain>
    </source>
</reference>
<evidence type="ECO:0000313" key="15">
    <source>
        <dbReference type="EMBL" id="KAK5950866.1"/>
    </source>
</evidence>
<gene>
    <name evidence="15" type="ORF">OHC33_007937</name>
</gene>
<feature type="transmembrane region" description="Helical" evidence="12">
    <location>
        <begin position="320"/>
        <end position="352"/>
    </location>
</feature>
<dbReference type="GO" id="GO:0012505">
    <property type="term" value="C:endomembrane system"/>
    <property type="evidence" value="ECO:0007669"/>
    <property type="project" value="UniProtKB-SubCell"/>
</dbReference>
<dbReference type="FunFam" id="3.40.50.300:FF:001530">
    <property type="entry name" value="ABC multidrug transporter (Eurofung)"/>
    <property type="match status" value="1"/>
</dbReference>
<evidence type="ECO:0000256" key="1">
    <source>
        <dbReference type="ARBA" id="ARBA00004141"/>
    </source>
</evidence>
<dbReference type="PROSITE" id="PS50893">
    <property type="entry name" value="ABC_TRANSPORTER_2"/>
    <property type="match status" value="2"/>
</dbReference>
<keyword evidence="9 12" id="KW-1133">Transmembrane helix</keyword>
<feature type="domain" description="ABC transporter" evidence="13">
    <location>
        <begin position="1024"/>
        <end position="1272"/>
    </location>
</feature>
<dbReference type="Proteomes" id="UP001316803">
    <property type="component" value="Unassembled WGS sequence"/>
</dbReference>
<name>A0AAN8ENS8_9EURO</name>
<feature type="transmembrane region" description="Helical" evidence="12">
    <location>
        <begin position="175"/>
        <end position="194"/>
    </location>
</feature>
<comment type="subcellular location">
    <subcellularLocation>
        <location evidence="2">Endomembrane system</location>
    </subcellularLocation>
    <subcellularLocation>
        <location evidence="1">Membrane</location>
        <topology evidence="1">Multi-pass membrane protein</topology>
    </subcellularLocation>
</comment>
<evidence type="ECO:0000256" key="3">
    <source>
        <dbReference type="ARBA" id="ARBA00007577"/>
    </source>
</evidence>
<feature type="transmembrane region" description="Helical" evidence="12">
    <location>
        <begin position="200"/>
        <end position="220"/>
    </location>
</feature>
<dbReference type="Gene3D" id="3.40.50.300">
    <property type="entry name" value="P-loop containing nucleotide triphosphate hydrolases"/>
    <property type="match status" value="2"/>
</dbReference>
<dbReference type="FunFam" id="3.40.50.300:FF:000967">
    <property type="entry name" value="ABC multidrug transporter mdr4"/>
    <property type="match status" value="1"/>
</dbReference>
<feature type="transmembrane region" description="Helical" evidence="12">
    <location>
        <begin position="697"/>
        <end position="720"/>
    </location>
</feature>
<keyword evidence="10 12" id="KW-0472">Membrane</keyword>
<evidence type="ECO:0000256" key="6">
    <source>
        <dbReference type="ARBA" id="ARBA00022737"/>
    </source>
</evidence>
<dbReference type="GO" id="GO:0005524">
    <property type="term" value="F:ATP binding"/>
    <property type="evidence" value="ECO:0007669"/>
    <property type="project" value="UniProtKB-KW"/>
</dbReference>
<feature type="transmembrane region" description="Helical" evidence="12">
    <location>
        <begin position="49"/>
        <end position="79"/>
    </location>
</feature>
<sequence length="1279" mass="140443">MADEKFLQEDDKPQVVTIKDESKPAKSNEAGPGIKDYIRILTYSDKWDWTFNGIGAIAAIASGAALALINVVFGGFVTAVQRFQTGGSKADFQHAISTYALYFVYLAIARFVLTYLYTVGYTVSATRISRTIRRHYLRSTLSQDVAFFDEGSHGSVSSQIVTNGNMIQQGIGEKLGLTIQSASSFTAAFIVAFVTNAKLAGITVCIVPLIVLVVGFTAGIDTGYETEMLAIYGRAGSFAEDVISSMRTVHAFWARPKLVVKYNEFLEDAHTIGRKKSPIYMVMFSAEFFAVYAGFALAFWQGLRMFNTGEIDTPGTVVTVLFSVVVAATSLTQLAPNILTFTSATSAAAVLFKCIDRKSEIDPLGVEGERPETIDGHIQLVNVDFTYPTRPNAPVLHDFTLDVPPGKVTALVGASGSGKSTIVALMERWYNPVSGNIFLDGKSIKELNLHWLRTNVRLVQQEPVLFMGSVYQNVRYGLIGTKWEKAREEEQRMLVVEACKLANAHDFVSELPQGYDTECGERAGLLSGGQKQRIAIARSVISQPAVLLLDEATSALDPHAEGVVQSALDKASKFRTTIVIAHKLATIKNADNIVVMSKGRIVEQGTHDSLLEKDGAYAKLVRVQDLGKSAEQEVGEDDTESVRSHNSAIEKTISKFPSNYMRRIEEQEDLDNYDLHKPISMLKVVYRLVSEQKTLTIPYVIVLIACLIGGAVYPAQALLFSNLLDIFLLSQPQRTERGNFFALMFFVVALGVMVCYGMIGWATNLVVQEMTHRYRRELFESVLKQDMKFFDRPENTAGALTSRLSSNPQAITELMGFSIAIILVSMVNLVASCALAIGYSWRLGLVTVLAGLPPLVVSGIIRMRLDLKMQNDNSKRYASSAALAGEAVTAIRTVSSLALEETVLTRFEDRLRDVVRKTIFQVLHIMIWFSLTQTIEFLFLALGFWYGCTLLSNGQISQKAFYIAFVGTYFSGQAASQFFSWSSSITKAKAGANYIFWLRELQPKIGETPENKHNGPSAEDGQSPNLHDLRFSYPLRPEAQVLRGVSLQVHPGQFVALVGASGCGKSTLVAMLERFYDAVTGVITLDDSNTSSDIPALSPRLYRSIIGLVQQEPTLYQDTIRENIALGDRNDDISQRPSEEQIIEACKQANAWEFISSLPDGLGTFCGSRGLSLSGGQRQRIAIARALLRNPKILLLDEATSALDTESEKVVQAALAKASSQGRRVTVAVAHRLSTIKEADVICVFLGGKIVEIGTHTELLDRNGLYTKMCAAQSLDKQV</sequence>
<evidence type="ECO:0000313" key="16">
    <source>
        <dbReference type="Proteomes" id="UP001316803"/>
    </source>
</evidence>